<dbReference type="Pfam" id="PF02720">
    <property type="entry name" value="DUF222"/>
    <property type="match status" value="1"/>
</dbReference>
<dbReference type="AlphaFoldDB" id="A0A846XPZ9"/>
<evidence type="ECO:0000313" key="3">
    <source>
        <dbReference type="Proteomes" id="UP000565715"/>
    </source>
</evidence>
<comment type="caution">
    <text evidence="2">The sequence shown here is derived from an EMBL/GenBank/DDBJ whole genome shotgun (WGS) entry which is preliminary data.</text>
</comment>
<organism evidence="2 3">
    <name type="scientific">Nocardia speluncae</name>
    <dbReference type="NCBI Taxonomy" id="419477"/>
    <lineage>
        <taxon>Bacteria</taxon>
        <taxon>Bacillati</taxon>
        <taxon>Actinomycetota</taxon>
        <taxon>Actinomycetes</taxon>
        <taxon>Mycobacteriales</taxon>
        <taxon>Nocardiaceae</taxon>
        <taxon>Nocardia</taxon>
    </lineage>
</organism>
<evidence type="ECO:0000259" key="1">
    <source>
        <dbReference type="Pfam" id="PF02720"/>
    </source>
</evidence>
<protein>
    <submittedName>
        <fullName evidence="2">DUF222 domain-containing protein</fullName>
    </submittedName>
</protein>
<name>A0A846XPZ9_9NOCA</name>
<accession>A0A846XPZ9</accession>
<dbReference type="Proteomes" id="UP000565715">
    <property type="component" value="Unassembled WGS sequence"/>
</dbReference>
<feature type="domain" description="DUF222" evidence="1">
    <location>
        <begin position="37"/>
        <end position="114"/>
    </location>
</feature>
<dbReference type="EMBL" id="JAAXOO010000008">
    <property type="protein sequence ID" value="NKY37259.1"/>
    <property type="molecule type" value="Genomic_DNA"/>
</dbReference>
<proteinExistence type="predicted"/>
<gene>
    <name evidence="2" type="ORF">HGA13_29935</name>
</gene>
<evidence type="ECO:0000313" key="2">
    <source>
        <dbReference type="EMBL" id="NKY37259.1"/>
    </source>
</evidence>
<keyword evidence="3" id="KW-1185">Reference proteome</keyword>
<dbReference type="InterPro" id="IPR003870">
    <property type="entry name" value="DUF222"/>
</dbReference>
<sequence>MFYVWGRLGGVNTHSTASASHAPARRWSELADVDLLRTLVETERHRRRLGAAMVAAVAEAERRSLAADTGYRDTAELLSDLLRISTSEARRRIECAAPRIRSRSRKAWKALAAVG</sequence>
<reference evidence="2 3" key="1">
    <citation type="submission" date="2020-04" db="EMBL/GenBank/DDBJ databases">
        <title>MicrobeNet Type strains.</title>
        <authorList>
            <person name="Nicholson A.C."/>
        </authorList>
    </citation>
    <scope>NUCLEOTIDE SEQUENCE [LARGE SCALE GENOMIC DNA]</scope>
    <source>
        <strain evidence="2 3">DSM 45078</strain>
    </source>
</reference>